<evidence type="ECO:0000313" key="4">
    <source>
        <dbReference type="Proteomes" id="UP001270362"/>
    </source>
</evidence>
<evidence type="ECO:0000256" key="1">
    <source>
        <dbReference type="SAM" id="MobiDB-lite"/>
    </source>
</evidence>
<gene>
    <name evidence="3" type="ORF">B0T22DRAFT_481616</name>
</gene>
<comment type="caution">
    <text evidence="3">The sequence shown here is derived from an EMBL/GenBank/DDBJ whole genome shotgun (WGS) entry which is preliminary data.</text>
</comment>
<dbReference type="EMBL" id="JAULSO010000002">
    <property type="protein sequence ID" value="KAK3690438.1"/>
    <property type="molecule type" value="Genomic_DNA"/>
</dbReference>
<organism evidence="3 4">
    <name type="scientific">Podospora appendiculata</name>
    <dbReference type="NCBI Taxonomy" id="314037"/>
    <lineage>
        <taxon>Eukaryota</taxon>
        <taxon>Fungi</taxon>
        <taxon>Dikarya</taxon>
        <taxon>Ascomycota</taxon>
        <taxon>Pezizomycotina</taxon>
        <taxon>Sordariomycetes</taxon>
        <taxon>Sordariomycetidae</taxon>
        <taxon>Sordariales</taxon>
        <taxon>Podosporaceae</taxon>
        <taxon>Podospora</taxon>
    </lineage>
</organism>
<proteinExistence type="predicted"/>
<evidence type="ECO:0000259" key="2">
    <source>
        <dbReference type="Pfam" id="PF17100"/>
    </source>
</evidence>
<name>A0AAE1CE53_9PEZI</name>
<feature type="compositionally biased region" description="Polar residues" evidence="1">
    <location>
        <begin position="1"/>
        <end position="25"/>
    </location>
</feature>
<dbReference type="InterPro" id="IPR031359">
    <property type="entry name" value="NACHT_N"/>
</dbReference>
<reference evidence="3" key="2">
    <citation type="submission" date="2023-06" db="EMBL/GenBank/DDBJ databases">
        <authorList>
            <consortium name="Lawrence Berkeley National Laboratory"/>
            <person name="Haridas S."/>
            <person name="Hensen N."/>
            <person name="Bonometti L."/>
            <person name="Westerberg I."/>
            <person name="Brannstrom I.O."/>
            <person name="Guillou S."/>
            <person name="Cros-Aarteil S."/>
            <person name="Calhoun S."/>
            <person name="Kuo A."/>
            <person name="Mondo S."/>
            <person name="Pangilinan J."/>
            <person name="Riley R."/>
            <person name="Labutti K."/>
            <person name="Andreopoulos B."/>
            <person name="Lipzen A."/>
            <person name="Chen C."/>
            <person name="Yanf M."/>
            <person name="Daum C."/>
            <person name="Ng V."/>
            <person name="Clum A."/>
            <person name="Steindorff A."/>
            <person name="Ohm R."/>
            <person name="Martin F."/>
            <person name="Silar P."/>
            <person name="Natvig D."/>
            <person name="Lalanne C."/>
            <person name="Gautier V."/>
            <person name="Ament-Velasquez S.L."/>
            <person name="Kruys A."/>
            <person name="Hutchinson M.I."/>
            <person name="Powell A.J."/>
            <person name="Barry K."/>
            <person name="Miller A.N."/>
            <person name="Grigoriev I.V."/>
            <person name="Debuchy R."/>
            <person name="Gladieux P."/>
            <person name="Thoren M.H."/>
            <person name="Johannesson H."/>
        </authorList>
    </citation>
    <scope>NUCLEOTIDE SEQUENCE</scope>
    <source>
        <strain evidence="3">CBS 314.62</strain>
    </source>
</reference>
<keyword evidence="4" id="KW-1185">Reference proteome</keyword>
<reference evidence="3" key="1">
    <citation type="journal article" date="2023" name="Mol. Phylogenet. Evol.">
        <title>Genome-scale phylogeny and comparative genomics of the fungal order Sordariales.</title>
        <authorList>
            <person name="Hensen N."/>
            <person name="Bonometti L."/>
            <person name="Westerberg I."/>
            <person name="Brannstrom I.O."/>
            <person name="Guillou S."/>
            <person name="Cros-Aarteil S."/>
            <person name="Calhoun S."/>
            <person name="Haridas S."/>
            <person name="Kuo A."/>
            <person name="Mondo S."/>
            <person name="Pangilinan J."/>
            <person name="Riley R."/>
            <person name="LaButti K."/>
            <person name="Andreopoulos B."/>
            <person name="Lipzen A."/>
            <person name="Chen C."/>
            <person name="Yan M."/>
            <person name="Daum C."/>
            <person name="Ng V."/>
            <person name="Clum A."/>
            <person name="Steindorff A."/>
            <person name="Ohm R.A."/>
            <person name="Martin F."/>
            <person name="Silar P."/>
            <person name="Natvig D.O."/>
            <person name="Lalanne C."/>
            <person name="Gautier V."/>
            <person name="Ament-Velasquez S.L."/>
            <person name="Kruys A."/>
            <person name="Hutchinson M.I."/>
            <person name="Powell A.J."/>
            <person name="Barry K."/>
            <person name="Miller A.N."/>
            <person name="Grigoriev I.V."/>
            <person name="Debuchy R."/>
            <person name="Gladieux P."/>
            <person name="Hiltunen Thoren M."/>
            <person name="Johannesson H."/>
        </authorList>
    </citation>
    <scope>NUCLEOTIDE SEQUENCE</scope>
    <source>
        <strain evidence="3">CBS 314.62</strain>
    </source>
</reference>
<protein>
    <recommendedName>
        <fullName evidence="2">NWD NACHT-NTPase N-terminal domain-containing protein</fullName>
    </recommendedName>
</protein>
<dbReference type="Proteomes" id="UP001270362">
    <property type="component" value="Unassembled WGS sequence"/>
</dbReference>
<feature type="domain" description="NWD NACHT-NTPase N-terminal" evidence="2">
    <location>
        <begin position="60"/>
        <end position="260"/>
    </location>
</feature>
<accession>A0AAE1CE53</accession>
<sequence length="268" mass="29506">MNNAFNTPSGESSNHLVGDLSSPSTAHVDVLPTPSGETSKPLIQGPSTPPSKQSCKPAKSLWQEAFDALQAAKPKRIKKYKDLASVVEDNNIPPDSPKGLQTLTKKALERMDEQKTNPTVREVINGAVKLIDFGKELITSAVKDIPPANIVWVGVCLVLPALTNPATAREANKTGFTYVTSQIEFYLALERSILSPSAEQAAQETLCDSISELYRLVIDFQIQSVLYLSRHSAENLVRDVVRYDDWEGMLSAIKEQEKEVLKRAEKIM</sequence>
<dbReference type="AlphaFoldDB" id="A0AAE1CE53"/>
<evidence type="ECO:0000313" key="3">
    <source>
        <dbReference type="EMBL" id="KAK3690438.1"/>
    </source>
</evidence>
<feature type="region of interest" description="Disordered" evidence="1">
    <location>
        <begin position="1"/>
        <end position="58"/>
    </location>
</feature>
<dbReference type="Pfam" id="PF17100">
    <property type="entry name" value="NACHT_N"/>
    <property type="match status" value="1"/>
</dbReference>